<dbReference type="InterPro" id="IPR029057">
    <property type="entry name" value="PRTase-like"/>
</dbReference>
<proteinExistence type="predicted"/>
<evidence type="ECO:0000259" key="1">
    <source>
        <dbReference type="Pfam" id="PF00156"/>
    </source>
</evidence>
<keyword evidence="2" id="KW-0808">Transferase</keyword>
<accession>A0A2J8B3V4</accession>
<dbReference type="SUPFAM" id="SSF53271">
    <property type="entry name" value="PRTase-like"/>
    <property type="match status" value="1"/>
</dbReference>
<comment type="caution">
    <text evidence="2">The sequence shown here is derived from an EMBL/GenBank/DDBJ whole genome shotgun (WGS) entry which is preliminary data.</text>
</comment>
<gene>
    <name evidence="2" type="ORF">B7R76_00765</name>
</gene>
<organism evidence="2 3">
    <name type="scientific">Mageeibacillus indolicus</name>
    <dbReference type="NCBI Taxonomy" id="884684"/>
    <lineage>
        <taxon>Bacteria</taxon>
        <taxon>Bacillati</taxon>
        <taxon>Bacillota</taxon>
        <taxon>Clostridia</taxon>
        <taxon>Eubacteriales</taxon>
        <taxon>Oscillospiraceae</taxon>
        <taxon>Mageeibacillus</taxon>
    </lineage>
</organism>
<evidence type="ECO:0000313" key="2">
    <source>
        <dbReference type="EMBL" id="PNH19453.1"/>
    </source>
</evidence>
<dbReference type="Pfam" id="PF00156">
    <property type="entry name" value="Pribosyltran"/>
    <property type="match status" value="1"/>
</dbReference>
<dbReference type="EMBL" id="NBZD01000001">
    <property type="protein sequence ID" value="PNH19453.1"/>
    <property type="molecule type" value="Genomic_DNA"/>
</dbReference>
<dbReference type="NCBIfam" id="NF005592">
    <property type="entry name" value="PRK07322.1"/>
    <property type="match status" value="1"/>
</dbReference>
<keyword evidence="2" id="KW-0328">Glycosyltransferase</keyword>
<dbReference type="RefSeq" id="WP_012993668.1">
    <property type="nucleotide sequence ID" value="NZ_NBZD01000001.1"/>
</dbReference>
<dbReference type="PANTHER" id="PTHR43218:SF1">
    <property type="entry name" value="PHOSPHORIBOSYLTRANSFERASE"/>
    <property type="match status" value="1"/>
</dbReference>
<dbReference type="Proteomes" id="UP000236394">
    <property type="component" value="Unassembled WGS sequence"/>
</dbReference>
<protein>
    <submittedName>
        <fullName evidence="2">Adenine phosphoribosyltransferase</fullName>
    </submittedName>
</protein>
<feature type="domain" description="Phosphoribosyltransferase" evidence="1">
    <location>
        <begin position="41"/>
        <end position="171"/>
    </location>
</feature>
<sequence length="178" mass="19060">MSTYEIKIGNLTRQLPLVRVAPNVQIALFVSLGDTEICTAAADLLAKQLPQADILLTAETKGISIAHALSLRLNMPRYVVARKSAKPYMKVAISVEVHSISTQTPQVLYLDSADAAALKGKKVIIVDDVISTGDSLAAMEKLVSQAGGEVVAKAAILAEGAARDRKDIVYLEYIPLFN</sequence>
<dbReference type="Gene3D" id="3.40.50.2020">
    <property type="match status" value="1"/>
</dbReference>
<dbReference type="CDD" id="cd06223">
    <property type="entry name" value="PRTases_typeI"/>
    <property type="match status" value="1"/>
</dbReference>
<dbReference type="GO" id="GO:0016757">
    <property type="term" value="F:glycosyltransferase activity"/>
    <property type="evidence" value="ECO:0007669"/>
    <property type="project" value="UniProtKB-KW"/>
</dbReference>
<dbReference type="OMA" id="FNMLGDT"/>
<name>A0A2J8B3V4_9FIRM</name>
<dbReference type="AlphaFoldDB" id="A0A2J8B3V4"/>
<dbReference type="InterPro" id="IPR000836">
    <property type="entry name" value="PRTase_dom"/>
</dbReference>
<dbReference type="PANTHER" id="PTHR43218">
    <property type="entry name" value="PHOSPHORIBOSYLTRANSFERASE-RELATED"/>
    <property type="match status" value="1"/>
</dbReference>
<evidence type="ECO:0000313" key="3">
    <source>
        <dbReference type="Proteomes" id="UP000236394"/>
    </source>
</evidence>
<reference evidence="3" key="1">
    <citation type="submission" date="2017-04" db="EMBL/GenBank/DDBJ databases">
        <authorList>
            <person name="Bumgarner R.E."/>
            <person name="Fredricks D.N."/>
            <person name="Srinivasan S."/>
        </authorList>
    </citation>
    <scope>NUCLEOTIDE SEQUENCE [LARGE SCALE GENOMIC DNA]</scope>
    <source>
        <strain evidence="3">KA00405</strain>
    </source>
</reference>